<dbReference type="SMART" id="SM00267">
    <property type="entry name" value="GGDEF"/>
    <property type="match status" value="1"/>
</dbReference>
<dbReference type="NCBIfam" id="TIGR00254">
    <property type="entry name" value="GGDEF"/>
    <property type="match status" value="1"/>
</dbReference>
<gene>
    <name evidence="4" type="ORF">SYK_02130</name>
</gene>
<name>A0ABN6S1N6_9BACT</name>
<dbReference type="PROSITE" id="PS50112">
    <property type="entry name" value="PAS"/>
    <property type="match status" value="1"/>
</dbReference>
<protein>
    <recommendedName>
        <fullName evidence="6">Diguanylate cyclase</fullName>
    </recommendedName>
</protein>
<dbReference type="Pfam" id="PF13188">
    <property type="entry name" value="PAS_8"/>
    <property type="match status" value="1"/>
</dbReference>
<dbReference type="InterPro" id="IPR052155">
    <property type="entry name" value="Biofilm_reg_signaling"/>
</dbReference>
<dbReference type="CDD" id="cd01949">
    <property type="entry name" value="GGDEF"/>
    <property type="match status" value="1"/>
</dbReference>
<feature type="domain" description="PAS" evidence="1">
    <location>
        <begin position="72"/>
        <end position="110"/>
    </location>
</feature>
<dbReference type="InterPro" id="IPR000700">
    <property type="entry name" value="PAS-assoc_C"/>
</dbReference>
<dbReference type="InterPro" id="IPR000160">
    <property type="entry name" value="GGDEF_dom"/>
</dbReference>
<evidence type="ECO:0000259" key="1">
    <source>
        <dbReference type="PROSITE" id="PS50112"/>
    </source>
</evidence>
<dbReference type="SUPFAM" id="SSF55785">
    <property type="entry name" value="PYP-like sensor domain (PAS domain)"/>
    <property type="match status" value="1"/>
</dbReference>
<dbReference type="PROSITE" id="PS50113">
    <property type="entry name" value="PAC"/>
    <property type="match status" value="1"/>
</dbReference>
<proteinExistence type="predicted"/>
<dbReference type="RefSeq" id="WP_281761783.1">
    <property type="nucleotide sequence ID" value="NZ_AP026709.1"/>
</dbReference>
<dbReference type="SMART" id="SM00091">
    <property type="entry name" value="PAS"/>
    <property type="match status" value="1"/>
</dbReference>
<dbReference type="Gene3D" id="3.30.450.20">
    <property type="entry name" value="PAS domain"/>
    <property type="match status" value="1"/>
</dbReference>
<dbReference type="InterPro" id="IPR000014">
    <property type="entry name" value="PAS"/>
</dbReference>
<dbReference type="PANTHER" id="PTHR44757">
    <property type="entry name" value="DIGUANYLATE CYCLASE DGCP"/>
    <property type="match status" value="1"/>
</dbReference>
<evidence type="ECO:0000259" key="2">
    <source>
        <dbReference type="PROSITE" id="PS50113"/>
    </source>
</evidence>
<sequence>MEKEGFQKEERVLHLAMKSLERNESQGQSSDPAFTALVKGYNKLLRQSRRLISMGDRMQQSLTEVNRNLEISEERYRGIFENVTEGVFRCGSAGEIVEANSAMAVMFGYSSPVNFLGVVNNIRDLFCHEIDFSRYMSLLVSGEVHRMEAKVSGLDGVVLWAEISACVMREESEVISCGGVVGILADVTERKHMTEEMCRLARTDSLTGLWNRGYFMELALREVARSKRSNKLSLLIVDADYFKGVNDAYGHDVGDKALVAMSRALLDSVREVDVVGRLGGEEFVVLLPDATASDACCVAERILEGVRQIVVDSVDNHISMTVSVGVASMEDIGDTLDGLLKFADIALYAAKKNGRDRAEVYRRSSCSCNVEPPVFAGESKGDVK</sequence>
<dbReference type="InterPro" id="IPR043128">
    <property type="entry name" value="Rev_trsase/Diguanyl_cyclase"/>
</dbReference>
<accession>A0ABN6S1N6</accession>
<dbReference type="EMBL" id="AP026709">
    <property type="protein sequence ID" value="BDQ35853.1"/>
    <property type="molecule type" value="Genomic_DNA"/>
</dbReference>
<dbReference type="PROSITE" id="PS50887">
    <property type="entry name" value="GGDEF"/>
    <property type="match status" value="1"/>
</dbReference>
<dbReference type="NCBIfam" id="TIGR00229">
    <property type="entry name" value="sensory_box"/>
    <property type="match status" value="1"/>
</dbReference>
<dbReference type="Pfam" id="PF00990">
    <property type="entry name" value="GGDEF"/>
    <property type="match status" value="1"/>
</dbReference>
<organism evidence="4 5">
    <name type="scientific">Pseudodesulfovibrio nedwellii</name>
    <dbReference type="NCBI Taxonomy" id="2973072"/>
    <lineage>
        <taxon>Bacteria</taxon>
        <taxon>Pseudomonadati</taxon>
        <taxon>Thermodesulfobacteriota</taxon>
        <taxon>Desulfovibrionia</taxon>
        <taxon>Desulfovibrionales</taxon>
        <taxon>Desulfovibrionaceae</taxon>
    </lineage>
</organism>
<evidence type="ECO:0000313" key="5">
    <source>
        <dbReference type="Proteomes" id="UP001317742"/>
    </source>
</evidence>
<keyword evidence="5" id="KW-1185">Reference proteome</keyword>
<dbReference type="Proteomes" id="UP001317742">
    <property type="component" value="Chromosome"/>
</dbReference>
<evidence type="ECO:0000313" key="4">
    <source>
        <dbReference type="EMBL" id="BDQ35853.1"/>
    </source>
</evidence>
<dbReference type="PANTHER" id="PTHR44757:SF2">
    <property type="entry name" value="BIOFILM ARCHITECTURE MAINTENANCE PROTEIN MBAA"/>
    <property type="match status" value="1"/>
</dbReference>
<feature type="domain" description="GGDEF" evidence="3">
    <location>
        <begin position="230"/>
        <end position="363"/>
    </location>
</feature>
<dbReference type="InterPro" id="IPR029787">
    <property type="entry name" value="Nucleotide_cyclase"/>
</dbReference>
<dbReference type="InterPro" id="IPR035965">
    <property type="entry name" value="PAS-like_dom_sf"/>
</dbReference>
<dbReference type="CDD" id="cd00130">
    <property type="entry name" value="PAS"/>
    <property type="match status" value="1"/>
</dbReference>
<reference evidence="4 5" key="1">
    <citation type="submission" date="2022-08" db="EMBL/GenBank/DDBJ databases">
        <title>Genome Sequence of the sulphate-reducing bacterium, Pseudodesulfovibrio sp. SYK.</title>
        <authorList>
            <person name="Kondo R."/>
            <person name="Kataoka T."/>
        </authorList>
    </citation>
    <scope>NUCLEOTIDE SEQUENCE [LARGE SCALE GENOMIC DNA]</scope>
    <source>
        <strain evidence="4 5">SYK</strain>
    </source>
</reference>
<evidence type="ECO:0000259" key="3">
    <source>
        <dbReference type="PROSITE" id="PS50887"/>
    </source>
</evidence>
<feature type="domain" description="PAC" evidence="2">
    <location>
        <begin position="145"/>
        <end position="199"/>
    </location>
</feature>
<dbReference type="SUPFAM" id="SSF55073">
    <property type="entry name" value="Nucleotide cyclase"/>
    <property type="match status" value="1"/>
</dbReference>
<dbReference type="Gene3D" id="3.30.70.270">
    <property type="match status" value="1"/>
</dbReference>
<evidence type="ECO:0008006" key="6">
    <source>
        <dbReference type="Google" id="ProtNLM"/>
    </source>
</evidence>